<dbReference type="Proteomes" id="UP000030764">
    <property type="component" value="Unassembled WGS sequence"/>
</dbReference>
<feature type="region of interest" description="Disordered" evidence="1">
    <location>
        <begin position="1"/>
        <end position="70"/>
    </location>
</feature>
<gene>
    <name evidence="2" type="ORF">M513_12822</name>
    <name evidence="3" type="ORF">M514_12822</name>
</gene>
<evidence type="ECO:0000256" key="1">
    <source>
        <dbReference type="SAM" id="MobiDB-lite"/>
    </source>
</evidence>
<name>A0A085LMW8_9BILA</name>
<keyword evidence="4" id="KW-1185">Reference proteome</keyword>
<feature type="compositionally biased region" description="Basic and acidic residues" evidence="1">
    <location>
        <begin position="41"/>
        <end position="50"/>
    </location>
</feature>
<feature type="compositionally biased region" description="Basic and acidic residues" evidence="1">
    <location>
        <begin position="16"/>
        <end position="31"/>
    </location>
</feature>
<evidence type="ECO:0000313" key="3">
    <source>
        <dbReference type="EMBL" id="KFD72828.1"/>
    </source>
</evidence>
<dbReference type="Proteomes" id="UP000030758">
    <property type="component" value="Unassembled WGS sequence"/>
</dbReference>
<proteinExistence type="predicted"/>
<organism evidence="2 4">
    <name type="scientific">Trichuris suis</name>
    <name type="common">pig whipworm</name>
    <dbReference type="NCBI Taxonomy" id="68888"/>
    <lineage>
        <taxon>Eukaryota</taxon>
        <taxon>Metazoa</taxon>
        <taxon>Ecdysozoa</taxon>
        <taxon>Nematoda</taxon>
        <taxon>Enoplea</taxon>
        <taxon>Dorylaimia</taxon>
        <taxon>Trichinellida</taxon>
        <taxon>Trichuridae</taxon>
        <taxon>Trichuris</taxon>
    </lineage>
</organism>
<reference evidence="2 4" key="1">
    <citation type="journal article" date="2014" name="Nat. Genet.">
        <title>Genome and transcriptome of the porcine whipworm Trichuris suis.</title>
        <authorList>
            <person name="Jex A.R."/>
            <person name="Nejsum P."/>
            <person name="Schwarz E.M."/>
            <person name="Hu L."/>
            <person name="Young N.D."/>
            <person name="Hall R.S."/>
            <person name="Korhonen P.K."/>
            <person name="Liao S."/>
            <person name="Thamsborg S."/>
            <person name="Xia J."/>
            <person name="Xu P."/>
            <person name="Wang S."/>
            <person name="Scheerlinck J.P."/>
            <person name="Hofmann A."/>
            <person name="Sternberg P.W."/>
            <person name="Wang J."/>
            <person name="Gasser R.B."/>
        </authorList>
    </citation>
    <scope>NUCLEOTIDE SEQUENCE [LARGE SCALE GENOMIC DNA]</scope>
    <source>
        <strain evidence="3">DCEP-RM93F</strain>
        <strain evidence="2">DCEP-RM93M</strain>
    </source>
</reference>
<dbReference type="EMBL" id="KL367475">
    <property type="protein sequence ID" value="KFD72828.1"/>
    <property type="molecule type" value="Genomic_DNA"/>
</dbReference>
<evidence type="ECO:0000313" key="4">
    <source>
        <dbReference type="Proteomes" id="UP000030764"/>
    </source>
</evidence>
<evidence type="ECO:0000313" key="2">
    <source>
        <dbReference type="EMBL" id="KFD46314.1"/>
    </source>
</evidence>
<sequence length="70" mass="7536">MPDAAANSAEQQMEITEARHDLSQNQDELKLHGQSPGQTRSDNRPSRTRNDPGPQNLVGAGGKSRSVIIA</sequence>
<accession>A0A085LMW8</accession>
<protein>
    <submittedName>
        <fullName evidence="2">Uncharacterized protein</fullName>
    </submittedName>
</protein>
<dbReference type="EMBL" id="KL363379">
    <property type="protein sequence ID" value="KFD46314.1"/>
    <property type="molecule type" value="Genomic_DNA"/>
</dbReference>
<dbReference type="AlphaFoldDB" id="A0A085LMW8"/>